<evidence type="ECO:0000313" key="1">
    <source>
        <dbReference type="EMBL" id="SPM43603.1"/>
    </source>
</evidence>
<keyword evidence="2" id="KW-1185">Reference proteome</keyword>
<dbReference type="Proteomes" id="UP000240424">
    <property type="component" value="Unassembled WGS sequence"/>
</dbReference>
<name>A0A2U3PIL8_9MYCO</name>
<evidence type="ECO:0000313" key="2">
    <source>
        <dbReference type="Proteomes" id="UP000240424"/>
    </source>
</evidence>
<sequence>MDTSTAYLRLTRELAREIRDATTAAYRQPDLGRDGWNINTEKAARIATKLLRGEWPERSAILVDYNTCAAINGRAIVEAVIRSGVTIDCQVTLRY</sequence>
<dbReference type="RefSeq" id="WP_077081831.1">
    <property type="nucleotide sequence ID" value="NZ_FUEZ01000004.1"/>
</dbReference>
<gene>
    <name evidence="1" type="ORF">MNAB215_5829</name>
</gene>
<reference evidence="1 2" key="1">
    <citation type="submission" date="2017-01" db="EMBL/GenBank/DDBJ databases">
        <authorList>
            <consortium name="Urmite Genomes"/>
        </authorList>
    </citation>
    <scope>NUCLEOTIDE SEQUENCE [LARGE SCALE GENOMIC DNA]</scope>
    <source>
        <strain evidence="1 2">AB215</strain>
    </source>
</reference>
<proteinExistence type="predicted"/>
<organism evidence="1 2">
    <name type="scientific">Mycobacterium numidiamassiliense</name>
    <dbReference type="NCBI Taxonomy" id="1841861"/>
    <lineage>
        <taxon>Bacteria</taxon>
        <taxon>Bacillati</taxon>
        <taxon>Actinomycetota</taxon>
        <taxon>Actinomycetes</taxon>
        <taxon>Mycobacteriales</taxon>
        <taxon>Mycobacteriaceae</taxon>
        <taxon>Mycobacterium</taxon>
    </lineage>
</organism>
<protein>
    <submittedName>
        <fullName evidence="1">Mycobacterium numidiamassiliense ORFan</fullName>
    </submittedName>
</protein>
<accession>A0A2U3PIL8</accession>
<dbReference type="EMBL" id="FUEZ01000004">
    <property type="protein sequence ID" value="SPM43603.1"/>
    <property type="molecule type" value="Genomic_DNA"/>
</dbReference>
<dbReference type="STRING" id="1841861.GCA_900157365_04148"/>
<dbReference type="AlphaFoldDB" id="A0A2U3PIL8"/>